<dbReference type="STRING" id="476652.DEAC_c30400"/>
<dbReference type="PANTHER" id="PTHR24321:SF8">
    <property type="entry name" value="ESTRADIOL 17-BETA-DEHYDROGENASE 8-RELATED"/>
    <property type="match status" value="1"/>
</dbReference>
<dbReference type="GO" id="GO:0008206">
    <property type="term" value="P:bile acid metabolic process"/>
    <property type="evidence" value="ECO:0007669"/>
    <property type="project" value="UniProtKB-ARBA"/>
</dbReference>
<dbReference type="InterPro" id="IPR002347">
    <property type="entry name" value="SDR_fam"/>
</dbReference>
<dbReference type="Gene3D" id="3.40.50.720">
    <property type="entry name" value="NAD(P)-binding Rossmann-like Domain"/>
    <property type="match status" value="1"/>
</dbReference>
<evidence type="ECO:0000313" key="4">
    <source>
        <dbReference type="Proteomes" id="UP000036356"/>
    </source>
</evidence>
<dbReference type="InterPro" id="IPR036291">
    <property type="entry name" value="NAD(P)-bd_dom_sf"/>
</dbReference>
<reference evidence="3 4" key="1">
    <citation type="submission" date="2015-06" db="EMBL/GenBank/DDBJ databases">
        <title>Draft genome of the moderately acidophilic sulfate reducer Candidatus Desulfosporosinus acididurans strain M1.</title>
        <authorList>
            <person name="Poehlein A."/>
            <person name="Petzsch P."/>
            <person name="Johnson B.D."/>
            <person name="Schloemann M."/>
            <person name="Daniel R."/>
            <person name="Muehling M."/>
        </authorList>
    </citation>
    <scope>NUCLEOTIDE SEQUENCE [LARGE SCALE GENOMIC DNA]</scope>
    <source>
        <strain evidence="3 4">M1</strain>
    </source>
</reference>
<comment type="caution">
    <text evidence="3">The sequence shown here is derived from an EMBL/GenBank/DDBJ whole genome shotgun (WGS) entry which is preliminary data.</text>
</comment>
<evidence type="ECO:0000313" key="3">
    <source>
        <dbReference type="EMBL" id="KLU65073.1"/>
    </source>
</evidence>
<keyword evidence="2 3" id="KW-0560">Oxidoreductase</keyword>
<keyword evidence="4" id="KW-1185">Reference proteome</keyword>
<protein>
    <submittedName>
        <fullName evidence="3">3-oxoacyl-[acyl-carrier-protein] reductase FabG</fullName>
        <ecNumber evidence="3">1.1.1.100</ecNumber>
    </submittedName>
</protein>
<dbReference type="EC" id="1.1.1.100" evidence="3"/>
<evidence type="ECO:0000256" key="2">
    <source>
        <dbReference type="ARBA" id="ARBA00023002"/>
    </source>
</evidence>
<dbReference type="AlphaFoldDB" id="A0A0J1FQ39"/>
<dbReference type="SUPFAM" id="SSF51735">
    <property type="entry name" value="NAD(P)-binding Rossmann-fold domains"/>
    <property type="match status" value="1"/>
</dbReference>
<dbReference type="CDD" id="cd05233">
    <property type="entry name" value="SDR_c"/>
    <property type="match status" value="1"/>
</dbReference>
<proteinExistence type="inferred from homology"/>
<dbReference type="PATRIC" id="fig|476652.3.peg.3199"/>
<dbReference type="Pfam" id="PF13561">
    <property type="entry name" value="adh_short_C2"/>
    <property type="match status" value="1"/>
</dbReference>
<dbReference type="Proteomes" id="UP000036356">
    <property type="component" value="Unassembled WGS sequence"/>
</dbReference>
<evidence type="ECO:0000256" key="1">
    <source>
        <dbReference type="ARBA" id="ARBA00006484"/>
    </source>
</evidence>
<dbReference type="EMBL" id="LDZY01000010">
    <property type="protein sequence ID" value="KLU65073.1"/>
    <property type="molecule type" value="Genomic_DNA"/>
</dbReference>
<name>A0A0J1FQ39_9FIRM</name>
<sequence>MLQGKNAIITGSKGGIGKAIIELFAKNGANIWACARQQDNEFEAWISRLSKDNNVWIEPIYFDLCDETQLKAAAKTIMLSKCRIDVLVNNAGMIAESSSFQMTSMTKIKNVFEVNFFQQMQFTQYITRVMAKQQSGSIINIASIAALDGDPAQLEYVASKAAMIGASKKLAIELGPNNIRVNAIAPGIIDTEMSSNMDSELMEKTLGKSIMKRKGRPDEVAKTVLFLASDLSSYITGQVIRVDGGM</sequence>
<dbReference type="PANTHER" id="PTHR24321">
    <property type="entry name" value="DEHYDROGENASES, SHORT CHAIN"/>
    <property type="match status" value="1"/>
</dbReference>
<organism evidence="3 4">
    <name type="scientific">Desulfosporosinus acididurans</name>
    <dbReference type="NCBI Taxonomy" id="476652"/>
    <lineage>
        <taxon>Bacteria</taxon>
        <taxon>Bacillati</taxon>
        <taxon>Bacillota</taxon>
        <taxon>Clostridia</taxon>
        <taxon>Eubacteriales</taxon>
        <taxon>Desulfitobacteriaceae</taxon>
        <taxon>Desulfosporosinus</taxon>
    </lineage>
</organism>
<gene>
    <name evidence="3" type="primary">fabG_3</name>
    <name evidence="3" type="ORF">DEAC_c30400</name>
</gene>
<accession>A0A0J1FQ39</accession>
<dbReference type="RefSeq" id="WP_047810856.1">
    <property type="nucleotide sequence ID" value="NZ_LDZY01000010.1"/>
</dbReference>
<dbReference type="GO" id="GO:0004316">
    <property type="term" value="F:3-oxoacyl-[acyl-carrier-protein] reductase (NADPH) activity"/>
    <property type="evidence" value="ECO:0007669"/>
    <property type="project" value="UniProtKB-EC"/>
</dbReference>
<dbReference type="PRINTS" id="PR00081">
    <property type="entry name" value="GDHRDH"/>
</dbReference>
<dbReference type="FunFam" id="3.40.50.720:FF:000084">
    <property type="entry name" value="Short-chain dehydrogenase reductase"/>
    <property type="match status" value="1"/>
</dbReference>
<dbReference type="PRINTS" id="PR00080">
    <property type="entry name" value="SDRFAMILY"/>
</dbReference>
<comment type="similarity">
    <text evidence="1">Belongs to the short-chain dehydrogenases/reductases (SDR) family.</text>
</comment>